<evidence type="ECO:0000313" key="2">
    <source>
        <dbReference type="Proteomes" id="UP000002533"/>
    </source>
</evidence>
<reference evidence="2" key="1">
    <citation type="journal article" date="2014" name="Stand. Genomic Sci.">
        <title>Complete genome sequence of Anabaena variabilis ATCC 29413.</title>
        <authorList>
            <person name="Thiel T."/>
            <person name="Pratte B.S."/>
            <person name="Zhong J."/>
            <person name="Goodwin L."/>
            <person name="Copeland A."/>
            <person name="Lucas S."/>
            <person name="Han C."/>
            <person name="Pitluck S."/>
            <person name="Land M.L."/>
            <person name="Kyrpides N.C."/>
            <person name="Woyke T."/>
        </authorList>
    </citation>
    <scope>NUCLEOTIDE SEQUENCE [LARGE SCALE GENOMIC DNA]</scope>
    <source>
        <strain evidence="2">ATCC 29413 / PCC 7937</strain>
    </source>
</reference>
<protein>
    <submittedName>
        <fullName evidence="1">Uncharacterized protein</fullName>
    </submittedName>
</protein>
<dbReference type="EMBL" id="CP000118">
    <property type="protein sequence ID" value="ABA24689.1"/>
    <property type="molecule type" value="Genomic_DNA"/>
</dbReference>
<organism evidence="1 2">
    <name type="scientific">Trichormus variabilis (strain ATCC 29413 / PCC 7937)</name>
    <name type="common">Anabaena variabilis</name>
    <dbReference type="NCBI Taxonomy" id="240292"/>
    <lineage>
        <taxon>Bacteria</taxon>
        <taxon>Bacillati</taxon>
        <taxon>Cyanobacteriota</taxon>
        <taxon>Cyanophyceae</taxon>
        <taxon>Nostocales</taxon>
        <taxon>Nostocaceae</taxon>
        <taxon>Trichormus</taxon>
    </lineage>
</organism>
<dbReference type="KEGG" id="ava:Ava_D0024"/>
<evidence type="ECO:0000313" key="1">
    <source>
        <dbReference type="EMBL" id="ABA24689.1"/>
    </source>
</evidence>
<proteinExistence type="predicted"/>
<dbReference type="HOGENOM" id="CLU_2353742_0_0_3"/>
<name>Q3M2U7_TRIV2</name>
<dbReference type="AlphaFoldDB" id="Q3M2U7"/>
<sequence>MTYALMESIDNDRPSSGLTLVFQKDKKIHLDPFELLLWLLLMMPVGITVRDAWLGQLPFRESIERIALISGLGGFIRLSPTDRVSNLLSSFDIGKK</sequence>
<dbReference type="Proteomes" id="UP000002533">
    <property type="component" value="Miscellaneous, Incision element"/>
</dbReference>
<dbReference type="STRING" id="240292.Ava_D0024"/>
<accession>Q3M2U7</accession>
<gene>
    <name evidence="1" type="ordered locus">Ava_D0024</name>
</gene>